<keyword evidence="5" id="KW-1185">Reference proteome</keyword>
<dbReference type="PROSITE" id="PS50084">
    <property type="entry name" value="KH_TYPE_1"/>
    <property type="match status" value="3"/>
</dbReference>
<feature type="domain" description="K Homology" evidence="3">
    <location>
        <begin position="176"/>
        <end position="250"/>
    </location>
</feature>
<dbReference type="SMART" id="SM00322">
    <property type="entry name" value="KH"/>
    <property type="match status" value="3"/>
</dbReference>
<dbReference type="Gene3D" id="3.30.1370.10">
    <property type="entry name" value="K Homology domain, type 1"/>
    <property type="match status" value="3"/>
</dbReference>
<dbReference type="GO" id="GO:0003723">
    <property type="term" value="F:RNA binding"/>
    <property type="evidence" value="ECO:0007669"/>
    <property type="project" value="UniProtKB-UniRule"/>
</dbReference>
<sequence>MAQAAAVTEFITSDNFTAFADFVNTCKNGDTEESVKFLRQVVLTIDPNGLKPSLPRKKQRVATPVKAEAAAECVVEPLDFSYHAGDEVDSKPATLLLLIPNKSAVIAAVIGKSGANIAQTQKASGANVQVDKSENKSADHVEVKITGTVSSNDMAQAMIMQKIVSATQGKDTPEPAPQHTLLVVPNQAVGFLIGKGGAVIKELQLNSGAHIQFENEKDTKPGAAGRQVTIQSASEAIRNKCAYLVSRKLAEDAKVDVNWVQKKETRMPQATGVSSEQLMGLSQPFDYNAFLGNSGGGMVQPQQNMYQDYFPPAMPQMPSLPNPFTAQMPSVPSSNPMGSLSGMAPMMGGQPTTTVDMLVPNVAVSRLIGKQGKNITEMQSSTGARIQFQKETEMLPGATDRKVTLTGTAIQTTAAQQTITMQIMQIQQVPGLTA</sequence>
<dbReference type="Pfam" id="PF00013">
    <property type="entry name" value="KH_1"/>
    <property type="match status" value="3"/>
</dbReference>
<evidence type="ECO:0000313" key="4">
    <source>
        <dbReference type="EMBL" id="KAK3267915.1"/>
    </source>
</evidence>
<dbReference type="SUPFAM" id="SSF54791">
    <property type="entry name" value="Eukaryotic type KH-domain (KH-domain type I)"/>
    <property type="match status" value="3"/>
</dbReference>
<feature type="domain" description="K Homology" evidence="3">
    <location>
        <begin position="91"/>
        <end position="164"/>
    </location>
</feature>
<reference evidence="4 5" key="1">
    <citation type="journal article" date="2015" name="Genome Biol. Evol.">
        <title>Comparative Genomics of a Bacterivorous Green Alga Reveals Evolutionary Causalities and Consequences of Phago-Mixotrophic Mode of Nutrition.</title>
        <authorList>
            <person name="Burns J.A."/>
            <person name="Paasch A."/>
            <person name="Narechania A."/>
            <person name="Kim E."/>
        </authorList>
    </citation>
    <scope>NUCLEOTIDE SEQUENCE [LARGE SCALE GENOMIC DNA]</scope>
    <source>
        <strain evidence="4 5">PLY_AMNH</strain>
    </source>
</reference>
<evidence type="ECO:0000256" key="2">
    <source>
        <dbReference type="PROSITE-ProRule" id="PRU00117"/>
    </source>
</evidence>
<dbReference type="PANTHER" id="PTHR10288">
    <property type="entry name" value="KH DOMAIN CONTAINING RNA BINDING PROTEIN"/>
    <property type="match status" value="1"/>
</dbReference>
<organism evidence="4 5">
    <name type="scientific">Cymbomonas tetramitiformis</name>
    <dbReference type="NCBI Taxonomy" id="36881"/>
    <lineage>
        <taxon>Eukaryota</taxon>
        <taxon>Viridiplantae</taxon>
        <taxon>Chlorophyta</taxon>
        <taxon>Pyramimonadophyceae</taxon>
        <taxon>Pyramimonadales</taxon>
        <taxon>Pyramimonadaceae</taxon>
        <taxon>Cymbomonas</taxon>
    </lineage>
</organism>
<dbReference type="Proteomes" id="UP001190700">
    <property type="component" value="Unassembled WGS sequence"/>
</dbReference>
<keyword evidence="1" id="KW-0677">Repeat</keyword>
<evidence type="ECO:0000256" key="1">
    <source>
        <dbReference type="ARBA" id="ARBA00022737"/>
    </source>
</evidence>
<evidence type="ECO:0000313" key="5">
    <source>
        <dbReference type="Proteomes" id="UP001190700"/>
    </source>
</evidence>
<accession>A0AAE0FYD5</accession>
<name>A0AAE0FYD5_9CHLO</name>
<protein>
    <recommendedName>
        <fullName evidence="3">K Homology domain-containing protein</fullName>
    </recommendedName>
</protein>
<dbReference type="CDD" id="cd00105">
    <property type="entry name" value="KH-I"/>
    <property type="match status" value="1"/>
</dbReference>
<comment type="caution">
    <text evidence="4">The sequence shown here is derived from an EMBL/GenBank/DDBJ whole genome shotgun (WGS) entry which is preliminary data.</text>
</comment>
<dbReference type="AlphaFoldDB" id="A0AAE0FYD5"/>
<dbReference type="InterPro" id="IPR004088">
    <property type="entry name" value="KH_dom_type_1"/>
</dbReference>
<dbReference type="InterPro" id="IPR036612">
    <property type="entry name" value="KH_dom_type_1_sf"/>
</dbReference>
<dbReference type="EMBL" id="LGRX02012121">
    <property type="protein sequence ID" value="KAK3267915.1"/>
    <property type="molecule type" value="Genomic_DNA"/>
</dbReference>
<feature type="domain" description="K Homology" evidence="3">
    <location>
        <begin position="351"/>
        <end position="424"/>
    </location>
</feature>
<evidence type="ECO:0000259" key="3">
    <source>
        <dbReference type="SMART" id="SM00322"/>
    </source>
</evidence>
<dbReference type="InterPro" id="IPR004087">
    <property type="entry name" value="KH_dom"/>
</dbReference>
<gene>
    <name evidence="4" type="ORF">CYMTET_23554</name>
</gene>
<proteinExistence type="predicted"/>
<keyword evidence="2" id="KW-0694">RNA-binding</keyword>